<dbReference type="InterPro" id="IPR056953">
    <property type="entry name" value="CUT_N"/>
</dbReference>
<keyword evidence="5 10" id="KW-0732">Signal</keyword>
<keyword evidence="4 9" id="KW-0812">Transmembrane</keyword>
<evidence type="ECO:0000256" key="2">
    <source>
        <dbReference type="ARBA" id="ARBA00022460"/>
    </source>
</evidence>
<sequence length="404" mass="45943">MIKLKLLLAILTTLIIFSNSEISEYHNRNLPTDNELFDDPIVECEETMISLTFKTKKPFNGRVYVQGMADDERCSKNFASNADQSKFSMMIQNGDCTMQRQRVTGPLEGMMLSLTIVVSFHGTFVTRSDRAFHCMCFFRNIKHLTNILDMNMVGTTELMDTIKTPTCHYSIHAQSPDGPAFQLGKVGDKVYHVWECDDSDYGFLVHSCALDVDGCAIDPIIQPDVEYTPEKNKAYVETFGYKFSDTTVLNYQCSVELCKKAIDECHGLTPPICGRQKRGIFNDENKNNNRRNSNRRRNNNIERNGNESLPKTFKLNEKMDLVTSLKILDAVYESSEQFGDEQALERGEMVAELTEIDPTRETAYNCVRSMAVAFIVSVMSAILLIIIAIIVLFVIKRDEKEEEI</sequence>
<evidence type="ECO:0000313" key="13">
    <source>
        <dbReference type="WBParaSite" id="Minc3s00187g07106"/>
    </source>
</evidence>
<evidence type="ECO:0000256" key="4">
    <source>
        <dbReference type="ARBA" id="ARBA00022692"/>
    </source>
</evidence>
<keyword evidence="2" id="KW-0193">Cuticle</keyword>
<reference evidence="13" key="1">
    <citation type="submission" date="2022-11" db="UniProtKB">
        <authorList>
            <consortium name="WormBaseParasite"/>
        </authorList>
    </citation>
    <scope>IDENTIFICATION</scope>
</reference>
<dbReference type="PANTHER" id="PTHR22907">
    <property type="entry name" value="GH04558P"/>
    <property type="match status" value="1"/>
</dbReference>
<dbReference type="GO" id="GO:0042302">
    <property type="term" value="F:structural constituent of cuticle"/>
    <property type="evidence" value="ECO:0007669"/>
    <property type="project" value="UniProtKB-KW"/>
</dbReference>
<feature type="transmembrane region" description="Helical" evidence="9">
    <location>
        <begin position="370"/>
        <end position="395"/>
    </location>
</feature>
<keyword evidence="3" id="KW-1003">Cell membrane</keyword>
<feature type="chain" id="PRO_5036812172" evidence="10">
    <location>
        <begin position="21"/>
        <end position="404"/>
    </location>
</feature>
<evidence type="ECO:0000256" key="5">
    <source>
        <dbReference type="ARBA" id="ARBA00022729"/>
    </source>
</evidence>
<keyword evidence="7 9" id="KW-0472">Membrane</keyword>
<dbReference type="PROSITE" id="PS51034">
    <property type="entry name" value="ZP_2"/>
    <property type="match status" value="1"/>
</dbReference>
<dbReference type="Pfam" id="PF25301">
    <property type="entry name" value="CUT_C"/>
    <property type="match status" value="1"/>
</dbReference>
<keyword evidence="12" id="KW-1185">Reference proteome</keyword>
<dbReference type="InterPro" id="IPR001507">
    <property type="entry name" value="ZP_dom"/>
</dbReference>
<dbReference type="GO" id="GO:0005886">
    <property type="term" value="C:plasma membrane"/>
    <property type="evidence" value="ECO:0007669"/>
    <property type="project" value="UniProtKB-SubCell"/>
</dbReference>
<dbReference type="WBParaSite" id="Minc3s00187g07106">
    <property type="protein sequence ID" value="Minc3s00187g07106"/>
    <property type="gene ID" value="Minc3s00187g07106"/>
</dbReference>
<feature type="region of interest" description="Disordered" evidence="8">
    <location>
        <begin position="279"/>
        <end position="308"/>
    </location>
</feature>
<dbReference type="Pfam" id="PF25057">
    <property type="entry name" value="CUT_N"/>
    <property type="match status" value="1"/>
</dbReference>
<evidence type="ECO:0000256" key="10">
    <source>
        <dbReference type="SAM" id="SignalP"/>
    </source>
</evidence>
<feature type="domain" description="ZP" evidence="11">
    <location>
        <begin position="43"/>
        <end position="272"/>
    </location>
</feature>
<evidence type="ECO:0000313" key="12">
    <source>
        <dbReference type="Proteomes" id="UP000887563"/>
    </source>
</evidence>
<dbReference type="InterPro" id="IPR057475">
    <property type="entry name" value="CUT_C"/>
</dbReference>
<evidence type="ECO:0000256" key="7">
    <source>
        <dbReference type="ARBA" id="ARBA00023136"/>
    </source>
</evidence>
<evidence type="ECO:0000256" key="9">
    <source>
        <dbReference type="SAM" id="Phobius"/>
    </source>
</evidence>
<dbReference type="PANTHER" id="PTHR22907:SF54">
    <property type="entry name" value="GH04558P"/>
    <property type="match status" value="1"/>
</dbReference>
<comment type="subcellular location">
    <subcellularLocation>
        <location evidence="1">Cell membrane</location>
        <topology evidence="1">Single-pass type I membrane protein</topology>
    </subcellularLocation>
</comment>
<accession>A0A914L059</accession>
<organism evidence="12 13">
    <name type="scientific">Meloidogyne incognita</name>
    <name type="common">Southern root-knot nematode worm</name>
    <name type="synonym">Oxyuris incognita</name>
    <dbReference type="NCBI Taxonomy" id="6306"/>
    <lineage>
        <taxon>Eukaryota</taxon>
        <taxon>Metazoa</taxon>
        <taxon>Ecdysozoa</taxon>
        <taxon>Nematoda</taxon>
        <taxon>Chromadorea</taxon>
        <taxon>Rhabditida</taxon>
        <taxon>Tylenchina</taxon>
        <taxon>Tylenchomorpha</taxon>
        <taxon>Tylenchoidea</taxon>
        <taxon>Meloidogynidae</taxon>
        <taxon>Meloidogyninae</taxon>
        <taxon>Meloidogyne</taxon>
        <taxon>Meloidogyne incognita group</taxon>
    </lineage>
</organism>
<protein>
    <submittedName>
        <fullName evidence="13">ZP domain-containing protein</fullName>
    </submittedName>
</protein>
<evidence type="ECO:0000256" key="1">
    <source>
        <dbReference type="ARBA" id="ARBA00004251"/>
    </source>
</evidence>
<evidence type="ECO:0000256" key="8">
    <source>
        <dbReference type="SAM" id="MobiDB-lite"/>
    </source>
</evidence>
<keyword evidence="6 9" id="KW-1133">Transmembrane helix</keyword>
<evidence type="ECO:0000256" key="3">
    <source>
        <dbReference type="ARBA" id="ARBA00022475"/>
    </source>
</evidence>
<feature type="signal peptide" evidence="10">
    <location>
        <begin position="1"/>
        <end position="20"/>
    </location>
</feature>
<name>A0A914L059_MELIC</name>
<dbReference type="InterPro" id="IPR051962">
    <property type="entry name" value="Cuticlin"/>
</dbReference>
<dbReference type="SMART" id="SM00241">
    <property type="entry name" value="ZP"/>
    <property type="match status" value="1"/>
</dbReference>
<dbReference type="Proteomes" id="UP000887563">
    <property type="component" value="Unplaced"/>
</dbReference>
<evidence type="ECO:0000259" key="11">
    <source>
        <dbReference type="PROSITE" id="PS51034"/>
    </source>
</evidence>
<dbReference type="AlphaFoldDB" id="A0A914L059"/>
<evidence type="ECO:0000256" key="6">
    <source>
        <dbReference type="ARBA" id="ARBA00022989"/>
    </source>
</evidence>
<feature type="compositionally biased region" description="Basic residues" evidence="8">
    <location>
        <begin position="288"/>
        <end position="298"/>
    </location>
</feature>
<proteinExistence type="predicted"/>